<dbReference type="eggNOG" id="ENOG502QRAF">
    <property type="taxonomic scope" value="Eukaryota"/>
</dbReference>
<evidence type="ECO:0000259" key="4">
    <source>
        <dbReference type="Pfam" id="PF20400"/>
    </source>
</evidence>
<dbReference type="InterPro" id="IPR046868">
    <property type="entry name" value="BAR_4"/>
</dbReference>
<feature type="compositionally biased region" description="Polar residues" evidence="2">
    <location>
        <begin position="1164"/>
        <end position="1174"/>
    </location>
</feature>
<feature type="compositionally biased region" description="Low complexity" evidence="2">
    <location>
        <begin position="754"/>
        <end position="768"/>
    </location>
</feature>
<feature type="compositionally biased region" description="Polar residues" evidence="2">
    <location>
        <begin position="47"/>
        <end position="61"/>
    </location>
</feature>
<feature type="compositionally biased region" description="Basic and acidic residues" evidence="2">
    <location>
        <begin position="730"/>
        <end position="742"/>
    </location>
</feature>
<feature type="compositionally biased region" description="Polar residues" evidence="2">
    <location>
        <begin position="950"/>
        <end position="982"/>
    </location>
</feature>
<feature type="domain" description="SLM1/RGC1-like PH" evidence="3">
    <location>
        <begin position="444"/>
        <end position="496"/>
    </location>
</feature>
<dbReference type="GeneID" id="19903485"/>
<dbReference type="EMBL" id="JH767584">
    <property type="protein sequence ID" value="EON67057.1"/>
    <property type="molecule type" value="Genomic_DNA"/>
</dbReference>
<feature type="compositionally biased region" description="Polar residues" evidence="2">
    <location>
        <begin position="71"/>
        <end position="81"/>
    </location>
</feature>
<dbReference type="Gene3D" id="2.30.29.30">
    <property type="entry name" value="Pleckstrin-homology domain (PH domain)/Phosphotyrosine-binding domain (PTB)"/>
    <property type="match status" value="1"/>
</dbReference>
<dbReference type="InterPro" id="IPR046869">
    <property type="entry name" value="SLM1/RGC1-like_PH"/>
</dbReference>
<dbReference type="InterPro" id="IPR011993">
    <property type="entry name" value="PH-like_dom_sf"/>
</dbReference>
<accession>R7YYT1</accession>
<evidence type="ECO:0000313" key="6">
    <source>
        <dbReference type="Proteomes" id="UP000016924"/>
    </source>
</evidence>
<dbReference type="STRING" id="1168221.R7YYT1"/>
<dbReference type="OrthoDB" id="5598057at2759"/>
<evidence type="ECO:0008006" key="7">
    <source>
        <dbReference type="Google" id="ProtNLM"/>
    </source>
</evidence>
<feature type="compositionally biased region" description="Basic and acidic residues" evidence="2">
    <location>
        <begin position="706"/>
        <end position="721"/>
    </location>
</feature>
<dbReference type="CDD" id="cd13311">
    <property type="entry name" value="PH_Slm1"/>
    <property type="match status" value="1"/>
</dbReference>
<keyword evidence="6" id="KW-1185">Reference proteome</keyword>
<feature type="compositionally biased region" description="Basic and acidic residues" evidence="2">
    <location>
        <begin position="1192"/>
        <end position="1210"/>
    </location>
</feature>
<feature type="compositionally biased region" description="Polar residues" evidence="2">
    <location>
        <begin position="769"/>
        <end position="790"/>
    </location>
</feature>
<dbReference type="Pfam" id="PF20400">
    <property type="entry name" value="BAR_4"/>
    <property type="match status" value="1"/>
</dbReference>
<dbReference type="PANTHER" id="PTHR31941">
    <property type="entry name" value="CYTOSKELETAL SIGNALING PROTEIN SLM1"/>
    <property type="match status" value="1"/>
</dbReference>
<dbReference type="InterPro" id="IPR043453">
    <property type="entry name" value="Slm1_PH"/>
</dbReference>
<proteinExistence type="predicted"/>
<protein>
    <recommendedName>
        <fullName evidence="7">PH domain-containing protein</fullName>
    </recommendedName>
</protein>
<feature type="compositionally biased region" description="Low complexity" evidence="2">
    <location>
        <begin position="696"/>
        <end position="705"/>
    </location>
</feature>
<sequence>MAARPRTPAQGADGSVPAPDADHMNRGYGGMGAQDFGGGTGAPVETSPLSQSVPQPGTGTSDDMEQRPMSKGSTAPSTTLASEGPSRHNTLKKKNSVKRQSSLKRSGSKKSLRSAKSVTIDPDALDPGFNNVFHTPVPTHGTPTDILANRFQAWRKLLKDIITYFGEVQASYEHRSKALVKVSNTINNLNAPSLFITDGGLNDANRILRDYHKHTVIEAAKARDIEHDVITQLTGLRADLAQKIKEIKSLSGDFKNSVDKEKEGTRKAVATYLEAVDMMDSDPHGAVGKVDPYIVRLSVERQIERQIDEENYLHRAYLNLETSGRELESIVVGEIQKAYNALATILKRDADDSYEAVEQLRSGPIAMPRDREWNQFVEHDPHFVNPKLPLRKVHEIEYPSKNHPAATEVRAGMLERKSKYLKSYTPGWQVFSHLQTKQHLTPSTRYVLSPTHLHEFKSADRIYSQPPVMSLFLPDQKLGSHSEAGSTSHKFSLKGRQAGGMHRGHSWVFRAESHDTMLAWFTDIKALTEKTGEERNAFVRRSHARSVSGNSAKSVSSGSGIDEDEEDEAPYSAPPAIKVSTPEPAPQRPQPGGRFPSDLQINRHLQAPPSASSEGSDPGNGNEDLSTTGGGLQGAALSTGPTREHQAVQREPSQRSLSRDNRADETPDEGNPAHNVFVALPEPSREPQREAPQELPTSATPAAAAAHRDPTPSYFHGHDKSSQAASSKPPDQERKTDRDDTHSLQAPESRSIHNAPAANNNPTATYPTQQYQSQEHPTQVSNEAPAQQQPFLGETQPEITGQAGPLSQPSPVRQNSSYGDWMAPAAAGVGGVAAGAVGAEAYRRHQAADEEPKRLSEEKDMRPQEYQGEQVPESEQERFSAGAPLVAPLYLSQKQTTKPENVQEQDGEPKEDVSPARTPPAAPLYMREQQRDKQEYQQKRESMAEEKPLTTDTSPEASLATGQQYWGQTPVNPASLDISSAGFTPVGASDVTARQQEAGSYESPPTDAMLSTAGGLAMVQQKRDEPSFEPVTGSPTSPATTPFVEPQHQDDEIPPERASPGGAAEPLLPAVDADPEEQHKDPPYPTSGVMATEMPTGPMQVPFSPAEPSPAETPVLDSVYNAPSDSFVPPASFMQAPYSPAERSSPQLPIHSPQTSPPRDFSVEPTNSNYKQTRAPSDDLSPAPPPGPAVYDEPRTVDDEPSAVDDKPNTVDEDPQPQTRSSLSSSAAAFLGTISSPSRSFAEDRTGGPTQMRETGHIFPALLRHNTDMSVSQLHIPGEYPKTPMDEFKGY</sequence>
<organism evidence="5 6">
    <name type="scientific">Coniosporium apollinis (strain CBS 100218)</name>
    <name type="common">Rock-inhabiting black yeast</name>
    <dbReference type="NCBI Taxonomy" id="1168221"/>
    <lineage>
        <taxon>Eukaryota</taxon>
        <taxon>Fungi</taxon>
        <taxon>Dikarya</taxon>
        <taxon>Ascomycota</taxon>
        <taxon>Pezizomycotina</taxon>
        <taxon>Dothideomycetes</taxon>
        <taxon>Dothideomycetes incertae sedis</taxon>
        <taxon>Coniosporium</taxon>
    </lineage>
</organism>
<dbReference type="PANTHER" id="PTHR31941:SF16">
    <property type="entry name" value="PHOSPHATIDYLINOSITOL 4,5-BISPHOSPHATE-BINDING PROTEIN SLM1-RELATED"/>
    <property type="match status" value="1"/>
</dbReference>
<dbReference type="HOGENOM" id="CLU_006465_0_0_1"/>
<feature type="domain" description="SLM1/RGC1-like PH" evidence="3">
    <location>
        <begin position="398"/>
        <end position="433"/>
    </location>
</feature>
<feature type="compositionally biased region" description="Basic and acidic residues" evidence="2">
    <location>
        <begin position="928"/>
        <end position="949"/>
    </location>
</feature>
<dbReference type="OMA" id="IGSERYQ"/>
<keyword evidence="1" id="KW-0597">Phosphoprotein</keyword>
<feature type="region of interest" description="Disordered" evidence="2">
    <location>
        <begin position="843"/>
        <end position="1253"/>
    </location>
</feature>
<dbReference type="Proteomes" id="UP000016924">
    <property type="component" value="Unassembled WGS sequence"/>
</dbReference>
<feature type="compositionally biased region" description="Basic and acidic residues" evidence="2">
    <location>
        <begin position="843"/>
        <end position="863"/>
    </location>
</feature>
<feature type="domain" description="SLM1/RGC1-like BAR-like" evidence="4">
    <location>
        <begin position="199"/>
        <end position="380"/>
    </location>
</feature>
<evidence type="ECO:0000259" key="3">
    <source>
        <dbReference type="Pfam" id="PF20399"/>
    </source>
</evidence>
<feature type="compositionally biased region" description="Basic and acidic residues" evidence="2">
    <location>
        <begin position="683"/>
        <end position="692"/>
    </location>
</feature>
<dbReference type="Pfam" id="PF20399">
    <property type="entry name" value="PH_20"/>
    <property type="match status" value="2"/>
</dbReference>
<evidence type="ECO:0000256" key="1">
    <source>
        <dbReference type="ARBA" id="ARBA00022553"/>
    </source>
</evidence>
<dbReference type="SUPFAM" id="SSF50729">
    <property type="entry name" value="PH domain-like"/>
    <property type="match status" value="1"/>
</dbReference>
<reference evidence="6" key="1">
    <citation type="submission" date="2012-06" db="EMBL/GenBank/DDBJ databases">
        <title>The genome sequence of Coniosporium apollinis CBS 100218.</title>
        <authorList>
            <consortium name="The Broad Institute Genome Sequencing Platform"/>
            <person name="Cuomo C."/>
            <person name="Gorbushina A."/>
            <person name="Noack S."/>
            <person name="Walker B."/>
            <person name="Young S.K."/>
            <person name="Zeng Q."/>
            <person name="Gargeya S."/>
            <person name="Fitzgerald M."/>
            <person name="Haas B."/>
            <person name="Abouelleil A."/>
            <person name="Alvarado L."/>
            <person name="Arachchi H.M."/>
            <person name="Berlin A.M."/>
            <person name="Chapman S.B."/>
            <person name="Goldberg J."/>
            <person name="Griggs A."/>
            <person name="Gujja S."/>
            <person name="Hansen M."/>
            <person name="Howarth C."/>
            <person name="Imamovic A."/>
            <person name="Larimer J."/>
            <person name="McCowan C."/>
            <person name="Montmayeur A."/>
            <person name="Murphy C."/>
            <person name="Neiman D."/>
            <person name="Pearson M."/>
            <person name="Priest M."/>
            <person name="Roberts A."/>
            <person name="Saif S."/>
            <person name="Shea T."/>
            <person name="Sisk P."/>
            <person name="Sykes S."/>
            <person name="Wortman J."/>
            <person name="Nusbaum C."/>
            <person name="Birren B."/>
        </authorList>
    </citation>
    <scope>NUCLEOTIDE SEQUENCE [LARGE SCALE GENOMIC DNA]</scope>
    <source>
        <strain evidence="6">CBS 100218</strain>
    </source>
</reference>
<feature type="compositionally biased region" description="Low complexity" evidence="2">
    <location>
        <begin position="546"/>
        <end position="560"/>
    </location>
</feature>
<feature type="region of interest" description="Disordered" evidence="2">
    <location>
        <begin position="539"/>
        <end position="823"/>
    </location>
</feature>
<gene>
    <name evidence="5" type="ORF">W97_06174</name>
</gene>
<feature type="region of interest" description="Disordered" evidence="2">
    <location>
        <begin position="1"/>
        <end position="124"/>
    </location>
</feature>
<evidence type="ECO:0000313" key="5">
    <source>
        <dbReference type="EMBL" id="EON67057.1"/>
    </source>
</evidence>
<feature type="compositionally biased region" description="Polar residues" evidence="2">
    <location>
        <begin position="805"/>
        <end position="818"/>
    </location>
</feature>
<dbReference type="RefSeq" id="XP_007782374.1">
    <property type="nucleotide sequence ID" value="XM_007784184.1"/>
</dbReference>
<name>R7YYT1_CONA1</name>
<feature type="compositionally biased region" description="Gly residues" evidence="2">
    <location>
        <begin position="27"/>
        <end position="41"/>
    </location>
</feature>
<feature type="compositionally biased region" description="Polar residues" evidence="2">
    <location>
        <begin position="892"/>
        <end position="904"/>
    </location>
</feature>
<evidence type="ECO:0000256" key="2">
    <source>
        <dbReference type="SAM" id="MobiDB-lite"/>
    </source>
</evidence>